<accession>A0A423WJT5</accession>
<feature type="region of interest" description="Disordered" evidence="1">
    <location>
        <begin position="82"/>
        <end position="145"/>
    </location>
</feature>
<organism evidence="2 3">
    <name type="scientific">Cytospora schulzeri</name>
    <dbReference type="NCBI Taxonomy" id="448051"/>
    <lineage>
        <taxon>Eukaryota</taxon>
        <taxon>Fungi</taxon>
        <taxon>Dikarya</taxon>
        <taxon>Ascomycota</taxon>
        <taxon>Pezizomycotina</taxon>
        <taxon>Sordariomycetes</taxon>
        <taxon>Sordariomycetidae</taxon>
        <taxon>Diaporthales</taxon>
        <taxon>Cytosporaceae</taxon>
        <taxon>Cytospora</taxon>
    </lineage>
</organism>
<reference evidence="2 3" key="1">
    <citation type="submission" date="2015-09" db="EMBL/GenBank/DDBJ databases">
        <title>Host preference determinants of Valsa canker pathogens revealed by comparative genomics.</title>
        <authorList>
            <person name="Yin Z."/>
            <person name="Huang L."/>
        </authorList>
    </citation>
    <scope>NUCLEOTIDE SEQUENCE [LARGE SCALE GENOMIC DNA]</scope>
    <source>
        <strain evidence="2 3">03-1</strain>
    </source>
</reference>
<name>A0A423WJT5_9PEZI</name>
<feature type="region of interest" description="Disordered" evidence="1">
    <location>
        <begin position="733"/>
        <end position="783"/>
    </location>
</feature>
<feature type="region of interest" description="Disordered" evidence="1">
    <location>
        <begin position="857"/>
        <end position="903"/>
    </location>
</feature>
<feature type="region of interest" description="Disordered" evidence="1">
    <location>
        <begin position="1284"/>
        <end position="1316"/>
    </location>
</feature>
<feature type="compositionally biased region" description="Polar residues" evidence="1">
    <location>
        <begin position="252"/>
        <end position="270"/>
    </location>
</feature>
<feature type="region of interest" description="Disordered" evidence="1">
    <location>
        <begin position="439"/>
        <end position="501"/>
    </location>
</feature>
<sequence>MPAQSLHHLGDEPIYCEAVHDSADDVYSGSDDNHYEGKLHRRLHIEKKAIEFLNGQIPVLLSARLRGPFDSQHWNNPWISRRTEKQAENPGTQSTLSHLSIQRARDDGPDQIPEGNLPNTQGTSLYPLPSPEITNPPSARKNPYMEEEEYNRIKTWREAVKGTSISKDPFWLSQQDDSDSVSITRKRSADQQWLHKRKSKRQKPTDMRTSPPEESPSQAASKMRKRETRRPRPVSLSGQSTSAHEDELATGVDTSNATSASRLANRSIGTPRSRRIQRRSPRRKPRLQEAESSEDELSMPSTTPTHKAARSSAGKPNIPRGDGSPRRSRTTTTGIFQSHSGLDQADQGRIQVDKIQRSQLSARRLSKDAARLGMKAAESAGESPGPEAAKTYKPVQNESFETGSTARKLKTCTKQLADMALSQQDNSFCFHSRAKSPAEMTASRPSLKEPMDGTNPRLSSGKLHVSTAAVVEPKDDESCSSQDEENDDASIASNPANAMDLDPSPTQQIPCEFVENSEVIVGAQVANQIQLALADEVVEDGEPVRKDEIREIDGVKVMDATQAHGEPAAMVAVKAAGKSGNMREIDSNSEEVATDKPQDIDQDKNCAPSDPEWSTYLDTQDLPSTSATVKTVPEGTHGIPVVEQGIDDSSDMDWSSYVDTQELSAVNLKAEATQENALSVPAVVYQGTDDQTDPEWSTYLNTQDLSSATEPQNEDAESNYEDALDLETITLENYTPTVEDNGDSESEWSTYRSTSSQVDGDQTGDTSHKPVAPEALQDAKPSQASVGSIIDAYADTEQLSGMPGPDGESIVTDESDQGIIISMAGTIAAEGTKTGQEQGETAIHPNCTTPMKIQEAKEDSTEGSLTDPGGFDETTISIEPPKMADGGVLNKTPSSIGPRQVHSQPNIELQTPQIADIGADTTTDPNLLQQTTSDLEPPLSQSSWAKGAGSGSQVPALGIEPRPSPDSFVVDVTTKSTEALEIQSPWAKEPSIELHQPAAQDAYENDISLDGSSSALNMLAGKAVPFPQPHQSPWMTPTPIPSNLPSPDFTMSIKAFSDFATPSPTKKRASFNGSILRDRIKTPLFQKPRRRVHFAPLPDEEGAGSIEVDQNGDDTIYVEEDVSYFTPGGRKTGTIRVPRPAMRAASPPPMDVSSAEVGGLLDHDSKFAKHFEAVAKRKKNPPRKALRLLPSDSQQTTTASQDVEAMAEAFIQASQTRKAVEMTEMDTAEAAAVGDKHDLPSEKSFSPISVHPVEEQENADPVDDVSAVLDNLGEFLDNTWGVGLGAEVEEEETRAQPQPKKSQDRQSARGVFDMGGDPMRALSINVWAD</sequence>
<feature type="compositionally biased region" description="Polar residues" evidence="1">
    <location>
        <begin position="891"/>
        <end position="903"/>
    </location>
</feature>
<evidence type="ECO:0000256" key="1">
    <source>
        <dbReference type="SAM" id="MobiDB-lite"/>
    </source>
</evidence>
<gene>
    <name evidence="2" type="ORF">VMCG_05435</name>
</gene>
<feature type="compositionally biased region" description="Basic residues" evidence="1">
    <location>
        <begin position="272"/>
        <end position="285"/>
    </location>
</feature>
<comment type="caution">
    <text evidence="2">The sequence shown here is derived from an EMBL/GenBank/DDBJ whole genome shotgun (WGS) entry which is preliminary data.</text>
</comment>
<dbReference type="Proteomes" id="UP000283895">
    <property type="component" value="Unassembled WGS sequence"/>
</dbReference>
<feature type="region of interest" description="Disordered" evidence="1">
    <location>
        <begin position="169"/>
        <end position="402"/>
    </location>
</feature>
<feature type="compositionally biased region" description="Polar residues" evidence="1">
    <location>
        <begin position="89"/>
        <end position="100"/>
    </location>
</feature>
<feature type="compositionally biased region" description="Basic residues" evidence="1">
    <location>
        <begin position="222"/>
        <end position="232"/>
    </location>
</feature>
<keyword evidence="3" id="KW-1185">Reference proteome</keyword>
<feature type="region of interest" description="Disordered" evidence="1">
    <location>
        <begin position="580"/>
        <end position="601"/>
    </location>
</feature>
<dbReference type="OrthoDB" id="5419922at2759"/>
<protein>
    <recommendedName>
        <fullName evidence="4">Protamine P1</fullName>
    </recommendedName>
</protein>
<dbReference type="EMBL" id="LKEA01000015">
    <property type="protein sequence ID" value="ROW03696.1"/>
    <property type="molecule type" value="Genomic_DNA"/>
</dbReference>
<feature type="compositionally biased region" description="Polar residues" evidence="1">
    <location>
        <begin position="920"/>
        <end position="944"/>
    </location>
</feature>
<feature type="compositionally biased region" description="Polar residues" evidence="1">
    <location>
        <begin position="172"/>
        <end position="183"/>
    </location>
</feature>
<feature type="compositionally biased region" description="Polar residues" evidence="1">
    <location>
        <begin position="747"/>
        <end position="765"/>
    </location>
</feature>
<evidence type="ECO:0000313" key="2">
    <source>
        <dbReference type="EMBL" id="ROW03696.1"/>
    </source>
</evidence>
<proteinExistence type="predicted"/>
<feature type="region of interest" description="Disordered" evidence="1">
    <location>
        <begin position="917"/>
        <end position="962"/>
    </location>
</feature>
<evidence type="ECO:0000313" key="3">
    <source>
        <dbReference type="Proteomes" id="UP000283895"/>
    </source>
</evidence>
<dbReference type="STRING" id="356882.A0A423WJT5"/>
<evidence type="ECO:0008006" key="4">
    <source>
        <dbReference type="Google" id="ProtNLM"/>
    </source>
</evidence>